<feature type="domain" description="Response regulatory" evidence="4">
    <location>
        <begin position="4"/>
        <end position="120"/>
    </location>
</feature>
<evidence type="ECO:0000313" key="6">
    <source>
        <dbReference type="Proteomes" id="UP000231480"/>
    </source>
</evidence>
<protein>
    <submittedName>
        <fullName evidence="5">Response regulator</fullName>
    </submittedName>
</protein>
<dbReference type="GO" id="GO:0000160">
    <property type="term" value="P:phosphorelay signal transduction system"/>
    <property type="evidence" value="ECO:0007669"/>
    <property type="project" value="UniProtKB-KW"/>
</dbReference>
<keyword evidence="2" id="KW-0902">Two-component regulatory system</keyword>
<dbReference type="InterPro" id="IPR050595">
    <property type="entry name" value="Bact_response_regulator"/>
</dbReference>
<dbReference type="Proteomes" id="UP000231480">
    <property type="component" value="Unassembled WGS sequence"/>
</dbReference>
<accession>A0A2G9YDX6</accession>
<organism evidence="5 6">
    <name type="scientific">Candidatus Portnoybacteria bacterium CG23_combo_of_CG06-09_8_20_14_all_37_13</name>
    <dbReference type="NCBI Taxonomy" id="1974819"/>
    <lineage>
        <taxon>Bacteria</taxon>
        <taxon>Candidatus Portnoyibacteriota</taxon>
    </lineage>
</organism>
<dbReference type="PANTHER" id="PTHR44591">
    <property type="entry name" value="STRESS RESPONSE REGULATOR PROTEIN 1"/>
    <property type="match status" value="1"/>
</dbReference>
<gene>
    <name evidence="5" type="ORF">COX44_00025</name>
</gene>
<evidence type="ECO:0000256" key="3">
    <source>
        <dbReference type="PROSITE-ProRule" id="PRU00169"/>
    </source>
</evidence>
<dbReference type="EMBL" id="PCRH01000001">
    <property type="protein sequence ID" value="PIP17410.1"/>
    <property type="molecule type" value="Genomic_DNA"/>
</dbReference>
<comment type="caution">
    <text evidence="5">The sequence shown here is derived from an EMBL/GenBank/DDBJ whole genome shotgun (WGS) entry which is preliminary data.</text>
</comment>
<proteinExistence type="predicted"/>
<evidence type="ECO:0000259" key="4">
    <source>
        <dbReference type="PROSITE" id="PS50110"/>
    </source>
</evidence>
<keyword evidence="1 3" id="KW-0597">Phosphoprotein</keyword>
<dbReference type="SUPFAM" id="SSF52172">
    <property type="entry name" value="CheY-like"/>
    <property type="match status" value="1"/>
</dbReference>
<sequence>MNKTILFIEDEAHFQKLVGEQLEEQNFKVLSALNGEIGLKKAIENKPNLILLDLILPKKDGFEVLKELKASEQTKNIPVIVLTNLESAQDVQRALNLGATTYLVKTNYKLEEIIKKIKELCA</sequence>
<dbReference type="AlphaFoldDB" id="A0A2G9YDX6"/>
<dbReference type="Gene3D" id="3.40.50.2300">
    <property type="match status" value="1"/>
</dbReference>
<dbReference type="InterPro" id="IPR001789">
    <property type="entry name" value="Sig_transdc_resp-reg_receiver"/>
</dbReference>
<dbReference type="Pfam" id="PF00072">
    <property type="entry name" value="Response_reg"/>
    <property type="match status" value="1"/>
</dbReference>
<dbReference type="PANTHER" id="PTHR44591:SF14">
    <property type="entry name" value="PROTEIN PILG"/>
    <property type="match status" value="1"/>
</dbReference>
<feature type="modified residue" description="4-aspartylphosphate" evidence="3">
    <location>
        <position position="53"/>
    </location>
</feature>
<evidence type="ECO:0000256" key="2">
    <source>
        <dbReference type="ARBA" id="ARBA00023012"/>
    </source>
</evidence>
<dbReference type="CDD" id="cd17574">
    <property type="entry name" value="REC_OmpR"/>
    <property type="match status" value="1"/>
</dbReference>
<reference evidence="5 6" key="1">
    <citation type="submission" date="2017-09" db="EMBL/GenBank/DDBJ databases">
        <title>Depth-based differentiation of microbial function through sediment-hosted aquifers and enrichment of novel symbionts in the deep terrestrial subsurface.</title>
        <authorList>
            <person name="Probst A.J."/>
            <person name="Ladd B."/>
            <person name="Jarett J.K."/>
            <person name="Geller-Mcgrath D.E."/>
            <person name="Sieber C.M."/>
            <person name="Emerson J.B."/>
            <person name="Anantharaman K."/>
            <person name="Thomas B.C."/>
            <person name="Malmstrom R."/>
            <person name="Stieglmeier M."/>
            <person name="Klingl A."/>
            <person name="Woyke T."/>
            <person name="Ryan C.M."/>
            <person name="Banfield J.F."/>
        </authorList>
    </citation>
    <scope>NUCLEOTIDE SEQUENCE [LARGE SCALE GENOMIC DNA]</scope>
    <source>
        <strain evidence="5">CG23_combo_of_CG06-09_8_20_14_all_37_13</strain>
    </source>
</reference>
<dbReference type="SMART" id="SM00448">
    <property type="entry name" value="REC"/>
    <property type="match status" value="1"/>
</dbReference>
<evidence type="ECO:0000313" key="5">
    <source>
        <dbReference type="EMBL" id="PIP17410.1"/>
    </source>
</evidence>
<dbReference type="InterPro" id="IPR011006">
    <property type="entry name" value="CheY-like_superfamily"/>
</dbReference>
<evidence type="ECO:0000256" key="1">
    <source>
        <dbReference type="ARBA" id="ARBA00022553"/>
    </source>
</evidence>
<name>A0A2G9YDX6_9BACT</name>
<dbReference type="PROSITE" id="PS50110">
    <property type="entry name" value="RESPONSE_REGULATORY"/>
    <property type="match status" value="1"/>
</dbReference>